<dbReference type="AlphaFoldDB" id="A0A2R5GRP7"/>
<keyword evidence="2" id="KW-1185">Reference proteome</keyword>
<evidence type="ECO:0000313" key="2">
    <source>
        <dbReference type="Proteomes" id="UP000241890"/>
    </source>
</evidence>
<dbReference type="InParanoid" id="A0A2R5GRP7"/>
<gene>
    <name evidence="1" type="ORF">FCC1311_094992</name>
</gene>
<dbReference type="EMBL" id="BEYU01000150">
    <property type="protein sequence ID" value="GBG33275.1"/>
    <property type="molecule type" value="Genomic_DNA"/>
</dbReference>
<organism evidence="1 2">
    <name type="scientific">Hondaea fermentalgiana</name>
    <dbReference type="NCBI Taxonomy" id="2315210"/>
    <lineage>
        <taxon>Eukaryota</taxon>
        <taxon>Sar</taxon>
        <taxon>Stramenopiles</taxon>
        <taxon>Bigyra</taxon>
        <taxon>Labyrinthulomycetes</taxon>
        <taxon>Thraustochytrida</taxon>
        <taxon>Thraustochytriidae</taxon>
        <taxon>Hondaea</taxon>
    </lineage>
</organism>
<dbReference type="OrthoDB" id="608866at2759"/>
<accession>A0A2R5GRP7</accession>
<evidence type="ECO:0000313" key="1">
    <source>
        <dbReference type="EMBL" id="GBG33275.1"/>
    </source>
</evidence>
<sequence>MTAPTPDAESSGAAAAATTAAAVTAGVGVVCAPSTVNEQDAAQTAQEDQDKAAEDYVRFMRKELCPEEMVNEDGTLNEAYFQPKSDVSGVEWDADALQDLYKGLAQIGIGEWAKIKAKYLPLWDELAIRFKTCLLVGSQDLSQYEGRKMTIEDLEAARTQNEQEAKRNGTWHYGVRVSSAYGLQYKP</sequence>
<proteinExistence type="predicted"/>
<name>A0A2R5GRP7_9STRA</name>
<protein>
    <submittedName>
        <fullName evidence="1">Uncharacterized protein</fullName>
    </submittedName>
</protein>
<reference evidence="1 2" key="1">
    <citation type="submission" date="2017-12" db="EMBL/GenBank/DDBJ databases">
        <title>Sequencing, de novo assembly and annotation of complete genome of a new Thraustochytrid species, strain FCC1311.</title>
        <authorList>
            <person name="Sedici K."/>
            <person name="Godart F."/>
            <person name="Aiese Cigliano R."/>
            <person name="Sanseverino W."/>
            <person name="Barakat M."/>
            <person name="Ortet P."/>
            <person name="Marechal E."/>
            <person name="Cagnac O."/>
            <person name="Amato A."/>
        </authorList>
    </citation>
    <scope>NUCLEOTIDE SEQUENCE [LARGE SCALE GENOMIC DNA]</scope>
</reference>
<comment type="caution">
    <text evidence="1">The sequence shown here is derived from an EMBL/GenBank/DDBJ whole genome shotgun (WGS) entry which is preliminary data.</text>
</comment>
<dbReference type="Proteomes" id="UP000241890">
    <property type="component" value="Unassembled WGS sequence"/>
</dbReference>